<accession>A0A914E3Y5</accession>
<proteinExistence type="predicted"/>
<name>A0A914E3Y5_9BILA</name>
<dbReference type="InterPro" id="IPR036026">
    <property type="entry name" value="Seven-hairpin_glycosidases"/>
</dbReference>
<dbReference type="GO" id="GO:0016020">
    <property type="term" value="C:membrane"/>
    <property type="evidence" value="ECO:0007669"/>
    <property type="project" value="InterPro"/>
</dbReference>
<dbReference type="GO" id="GO:0004571">
    <property type="term" value="F:mannosyl-oligosaccharide 1,2-alpha-mannosidase activity"/>
    <property type="evidence" value="ECO:0007669"/>
    <property type="project" value="InterPro"/>
</dbReference>
<dbReference type="Proteomes" id="UP000887540">
    <property type="component" value="Unplaced"/>
</dbReference>
<reference evidence="3" key="1">
    <citation type="submission" date="2022-11" db="UniProtKB">
        <authorList>
            <consortium name="WormBaseParasite"/>
        </authorList>
    </citation>
    <scope>IDENTIFICATION</scope>
</reference>
<feature type="compositionally biased region" description="Basic and acidic residues" evidence="1">
    <location>
        <begin position="33"/>
        <end position="75"/>
    </location>
</feature>
<evidence type="ECO:0000313" key="3">
    <source>
        <dbReference type="WBParaSite" id="ACRNAN_scaffold5381.g19119.t1"/>
    </source>
</evidence>
<evidence type="ECO:0000256" key="1">
    <source>
        <dbReference type="SAM" id="MobiDB-lite"/>
    </source>
</evidence>
<dbReference type="WBParaSite" id="ACRNAN_scaffold5381.g19119.t1">
    <property type="protein sequence ID" value="ACRNAN_scaffold5381.g19119.t1"/>
    <property type="gene ID" value="ACRNAN_scaffold5381.g19119"/>
</dbReference>
<dbReference type="GO" id="GO:0005975">
    <property type="term" value="P:carbohydrate metabolic process"/>
    <property type="evidence" value="ECO:0007669"/>
    <property type="project" value="InterPro"/>
</dbReference>
<feature type="region of interest" description="Disordered" evidence="1">
    <location>
        <begin position="23"/>
        <end position="92"/>
    </location>
</feature>
<dbReference type="SUPFAM" id="SSF48225">
    <property type="entry name" value="Seven-hairpin glycosidases"/>
    <property type="match status" value="1"/>
</dbReference>
<protein>
    <submittedName>
        <fullName evidence="3">Uncharacterized protein</fullName>
    </submittedName>
</protein>
<dbReference type="Gene3D" id="1.50.10.10">
    <property type="match status" value="1"/>
</dbReference>
<organism evidence="2 3">
    <name type="scientific">Acrobeloides nanus</name>
    <dbReference type="NCBI Taxonomy" id="290746"/>
    <lineage>
        <taxon>Eukaryota</taxon>
        <taxon>Metazoa</taxon>
        <taxon>Ecdysozoa</taxon>
        <taxon>Nematoda</taxon>
        <taxon>Chromadorea</taxon>
        <taxon>Rhabditida</taxon>
        <taxon>Tylenchina</taxon>
        <taxon>Cephalobomorpha</taxon>
        <taxon>Cephaloboidea</taxon>
        <taxon>Cephalobidae</taxon>
        <taxon>Acrobeloides</taxon>
    </lineage>
</organism>
<sequence>MTDAEHRPAGRVPVVRDLNVRAKLTNENEAVQNEDKKVKKTEEVKEEESAQKPVELDKNLDEMKEQEKDQQREILPKPLNPSPAEETDAMRKEKIREMMRSAWVAYRNYSWGANELKPIAKT</sequence>
<dbReference type="InterPro" id="IPR012341">
    <property type="entry name" value="6hp_glycosidase-like_sf"/>
</dbReference>
<dbReference type="AlphaFoldDB" id="A0A914E3Y5"/>
<dbReference type="GO" id="GO:0005509">
    <property type="term" value="F:calcium ion binding"/>
    <property type="evidence" value="ECO:0007669"/>
    <property type="project" value="InterPro"/>
</dbReference>
<evidence type="ECO:0000313" key="2">
    <source>
        <dbReference type="Proteomes" id="UP000887540"/>
    </source>
</evidence>
<keyword evidence="2" id="KW-1185">Reference proteome</keyword>